<reference evidence="3" key="1">
    <citation type="submission" date="2017-02" db="UniProtKB">
        <authorList>
            <consortium name="WormBaseParasite"/>
        </authorList>
    </citation>
    <scope>IDENTIFICATION</scope>
</reference>
<evidence type="ECO:0000313" key="1">
    <source>
        <dbReference type="EMBL" id="VDO15907.1"/>
    </source>
</evidence>
<evidence type="ECO:0000313" key="3">
    <source>
        <dbReference type="WBParaSite" id="HNAJ_0001345601-mRNA-1"/>
    </source>
</evidence>
<organism evidence="3">
    <name type="scientific">Rodentolepis nana</name>
    <name type="common">Dwarf tapeworm</name>
    <name type="synonym">Hymenolepis nana</name>
    <dbReference type="NCBI Taxonomy" id="102285"/>
    <lineage>
        <taxon>Eukaryota</taxon>
        <taxon>Metazoa</taxon>
        <taxon>Spiralia</taxon>
        <taxon>Lophotrochozoa</taxon>
        <taxon>Platyhelminthes</taxon>
        <taxon>Cestoda</taxon>
        <taxon>Eucestoda</taxon>
        <taxon>Cyclophyllidea</taxon>
        <taxon>Hymenolepididae</taxon>
        <taxon>Rodentolepis</taxon>
    </lineage>
</organism>
<evidence type="ECO:0000313" key="2">
    <source>
        <dbReference type="Proteomes" id="UP000278807"/>
    </source>
</evidence>
<protein>
    <submittedName>
        <fullName evidence="1 3">Uncharacterized protein</fullName>
    </submittedName>
</protein>
<keyword evidence="2" id="KW-1185">Reference proteome</keyword>
<dbReference type="Proteomes" id="UP000278807">
    <property type="component" value="Unassembled WGS sequence"/>
</dbReference>
<reference evidence="1 2" key="2">
    <citation type="submission" date="2018-11" db="EMBL/GenBank/DDBJ databases">
        <authorList>
            <consortium name="Pathogen Informatics"/>
        </authorList>
    </citation>
    <scope>NUCLEOTIDE SEQUENCE [LARGE SCALE GENOMIC DNA]</scope>
</reference>
<dbReference type="WBParaSite" id="HNAJ_0001345601-mRNA-1">
    <property type="protein sequence ID" value="HNAJ_0001345601-mRNA-1"/>
    <property type="gene ID" value="HNAJ_0001345601"/>
</dbReference>
<proteinExistence type="predicted"/>
<gene>
    <name evidence="1" type="ORF">HNAJ_LOCUS13430</name>
</gene>
<name>A0A0R3U007_RODNA</name>
<dbReference type="AlphaFoldDB" id="A0A0R3U007"/>
<sequence length="120" mass="13615">MFPAYSKCPHNALSMLNTYLISIQKRSITTQTQNKQVNRFNNEKKFPPSLNGALTSAQLTWLSNCTRRQWNLDSRMSKPVVPLAEKDELKLEDDGGEESGLVAIDELPEGNRFEVDTEEV</sequence>
<accession>A0A0R3U007</accession>
<dbReference type="EMBL" id="UZAE01015422">
    <property type="protein sequence ID" value="VDO15907.1"/>
    <property type="molecule type" value="Genomic_DNA"/>
</dbReference>